<dbReference type="EMBL" id="CP063189">
    <property type="protein sequence ID" value="WCZ33064.1"/>
    <property type="molecule type" value="Genomic_DNA"/>
</dbReference>
<evidence type="ECO:0000313" key="2">
    <source>
        <dbReference type="Proteomes" id="UP001220064"/>
    </source>
</evidence>
<gene>
    <name evidence="1" type="ORF">CMASS_08190</name>
</gene>
<protein>
    <submittedName>
        <fullName evidence="1">Uncharacterized protein</fullName>
    </submittedName>
</protein>
<organism evidence="1 2">
    <name type="scientific">Corynebacterium massiliense DSM 45435</name>
    <dbReference type="NCBI Taxonomy" id="1121364"/>
    <lineage>
        <taxon>Bacteria</taxon>
        <taxon>Bacillati</taxon>
        <taxon>Actinomycetota</taxon>
        <taxon>Actinomycetes</taxon>
        <taxon>Mycobacteriales</taxon>
        <taxon>Corynebacteriaceae</taxon>
        <taxon>Corynebacterium</taxon>
    </lineage>
</organism>
<evidence type="ECO:0000313" key="1">
    <source>
        <dbReference type="EMBL" id="WCZ33064.1"/>
    </source>
</evidence>
<keyword evidence="2" id="KW-1185">Reference proteome</keyword>
<reference evidence="1 2" key="1">
    <citation type="submission" date="2020-10" db="EMBL/GenBank/DDBJ databases">
        <title>Complete genome sequence of Corynebacterium massiliense DSM 45435, type strain of Corynebacterium massiliense.</title>
        <authorList>
            <person name="Busche T."/>
            <person name="Kalinowski J."/>
            <person name="Ruckert C."/>
        </authorList>
    </citation>
    <scope>NUCLEOTIDE SEQUENCE [LARGE SCALE GENOMIC DNA]</scope>
    <source>
        <strain evidence="1 2">DSM 45435</strain>
    </source>
</reference>
<accession>A0ABY7U8Q4</accession>
<dbReference type="Proteomes" id="UP001220064">
    <property type="component" value="Chromosome"/>
</dbReference>
<proteinExistence type="predicted"/>
<name>A0ABY7U8Q4_9CORY</name>
<sequence>MILGRNIFHHVKGRVDTLFAIGVQGPSNTVIFKKFIDAIASKLAPVLTS</sequence>